<sequence>MTLIKSISGIRGTIGGKVGDNLTPVDAVKFASAYGTFLKKGSGKLEDGSKLKVVIGRDARISGPMIHNLVMNTLLGLGIDVIDLGLSTTPTVEIAVPMEKADGGIILTASHNPKQWNALKLLNAKGEFLSGKEGELILEIAESEAFDFVDVDSLGEITVNDSYMDIHIDEVLDLPLVDADLVKTKKFKVVVDAVNSSGGIIIPKLLELMGVECVKLYCEPNGHFPHNPEPLKEHLGDICKLVVEEQANFGIVVDPDVDRLAFISNDGEMFGEEYTLVAIADYVLSKTPGNTVSNMSSSRALRDITNKHNGSYQASAVGEVNVVELMKATNAIIGGEGNGGIIYPESHYGRDSIVGVALFLTYLANQTKTVAELRASYPQYYMSKNKIELTPQIDVDAILVAMTEKYKNEDITTIDGVKIDFAENWVHLRKSNTEPIIRIYTEAATQELADNLAERIIGEIKEVAGI</sequence>
<dbReference type="Pfam" id="PF02880">
    <property type="entry name" value="PGM_PMM_III"/>
    <property type="match status" value="1"/>
</dbReference>
<keyword evidence="13" id="KW-1185">Reference proteome</keyword>
<comment type="cofactor">
    <cofactor evidence="1">
        <name>Mg(2+)</name>
        <dbReference type="ChEBI" id="CHEBI:18420"/>
    </cofactor>
</comment>
<dbReference type="GO" id="GO:0005975">
    <property type="term" value="P:carbohydrate metabolic process"/>
    <property type="evidence" value="ECO:0007669"/>
    <property type="project" value="InterPro"/>
</dbReference>
<name>A0A095UW39_9FLAO</name>
<dbReference type="InterPro" id="IPR024086">
    <property type="entry name" value="GlmM_arc-type"/>
</dbReference>
<feature type="domain" description="Alpha-D-phosphohexomutase alpha/beta/alpha" evidence="10">
    <location>
        <begin position="177"/>
        <end position="267"/>
    </location>
</feature>
<dbReference type="eggNOG" id="COG1109">
    <property type="taxonomic scope" value="Bacteria"/>
</dbReference>
<dbReference type="InterPro" id="IPR016066">
    <property type="entry name" value="A-D-PHexomutase_CS"/>
</dbReference>
<dbReference type="PANTHER" id="PTHR42946:SF1">
    <property type="entry name" value="PHOSPHOGLUCOMUTASE (ALPHA-D-GLUCOSE-1,6-BISPHOSPHATE-DEPENDENT)"/>
    <property type="match status" value="1"/>
</dbReference>
<dbReference type="SUPFAM" id="SSF53738">
    <property type="entry name" value="Phosphoglucomutase, first 3 domains"/>
    <property type="match status" value="3"/>
</dbReference>
<evidence type="ECO:0000259" key="8">
    <source>
        <dbReference type="Pfam" id="PF00408"/>
    </source>
</evidence>
<dbReference type="Pfam" id="PF02878">
    <property type="entry name" value="PGM_PMM_I"/>
    <property type="match status" value="1"/>
</dbReference>
<comment type="similarity">
    <text evidence="2 7">Belongs to the phosphohexose mutase family.</text>
</comment>
<reference evidence="12 13" key="1">
    <citation type="submission" date="2014-09" db="EMBL/GenBank/DDBJ databases">
        <title>Whole Genome Shotgun of Flavobacterium aquatile LMG 4008.</title>
        <authorList>
            <person name="Gale A.N."/>
            <person name="Pipes S.E."/>
            <person name="Newman J.D."/>
        </authorList>
    </citation>
    <scope>NUCLEOTIDE SEQUENCE [LARGE SCALE GENOMIC DNA]</scope>
    <source>
        <strain evidence="12 13">LMG 4008</strain>
    </source>
</reference>
<dbReference type="GO" id="GO:0005829">
    <property type="term" value="C:cytosol"/>
    <property type="evidence" value="ECO:0007669"/>
    <property type="project" value="TreeGrafter"/>
</dbReference>
<evidence type="ECO:0000259" key="9">
    <source>
        <dbReference type="Pfam" id="PF02878"/>
    </source>
</evidence>
<dbReference type="RefSeq" id="WP_035128588.1">
    <property type="nucleotide sequence ID" value="NZ_JRHH01000006.1"/>
</dbReference>
<dbReference type="InterPro" id="IPR005846">
    <property type="entry name" value="A-D-PHexomutase_a/b/a-III"/>
</dbReference>
<keyword evidence="6" id="KW-0413">Isomerase</keyword>
<dbReference type="Gene3D" id="3.30.310.50">
    <property type="entry name" value="Alpha-D-phosphohexomutase, C-terminal domain"/>
    <property type="match status" value="1"/>
</dbReference>
<evidence type="ECO:0000256" key="3">
    <source>
        <dbReference type="ARBA" id="ARBA00022553"/>
    </source>
</evidence>
<dbReference type="PROSITE" id="PS00710">
    <property type="entry name" value="PGM_PMM"/>
    <property type="match status" value="1"/>
</dbReference>
<evidence type="ECO:0000256" key="4">
    <source>
        <dbReference type="ARBA" id="ARBA00022723"/>
    </source>
</evidence>
<evidence type="ECO:0000313" key="13">
    <source>
        <dbReference type="Proteomes" id="UP000029554"/>
    </source>
</evidence>
<dbReference type="GO" id="GO:0000287">
    <property type="term" value="F:magnesium ion binding"/>
    <property type="evidence" value="ECO:0007669"/>
    <property type="project" value="InterPro"/>
</dbReference>
<dbReference type="Proteomes" id="UP000029554">
    <property type="component" value="Unassembled WGS sequence"/>
</dbReference>
<dbReference type="Gene3D" id="3.40.120.10">
    <property type="entry name" value="Alpha-D-Glucose-1,6-Bisphosphate, subunit A, domain 3"/>
    <property type="match status" value="3"/>
</dbReference>
<dbReference type="Pfam" id="PF02879">
    <property type="entry name" value="PGM_PMM_II"/>
    <property type="match status" value="1"/>
</dbReference>
<evidence type="ECO:0000313" key="12">
    <source>
        <dbReference type="EMBL" id="KGD66780.1"/>
    </source>
</evidence>
<evidence type="ECO:0000256" key="2">
    <source>
        <dbReference type="ARBA" id="ARBA00010231"/>
    </source>
</evidence>
<keyword evidence="4 7" id="KW-0479">Metal-binding</keyword>
<dbReference type="InterPro" id="IPR016055">
    <property type="entry name" value="A-D-PHexomutase_a/b/a-I/II/III"/>
</dbReference>
<dbReference type="GO" id="GO:0009252">
    <property type="term" value="P:peptidoglycan biosynthetic process"/>
    <property type="evidence" value="ECO:0007669"/>
    <property type="project" value="TreeGrafter"/>
</dbReference>
<evidence type="ECO:0000256" key="7">
    <source>
        <dbReference type="RuleBase" id="RU004326"/>
    </source>
</evidence>
<dbReference type="PANTHER" id="PTHR42946">
    <property type="entry name" value="PHOSPHOHEXOSE MUTASE"/>
    <property type="match status" value="1"/>
</dbReference>
<dbReference type="GO" id="GO:0004615">
    <property type="term" value="F:phosphomannomutase activity"/>
    <property type="evidence" value="ECO:0007669"/>
    <property type="project" value="TreeGrafter"/>
</dbReference>
<evidence type="ECO:0000256" key="5">
    <source>
        <dbReference type="ARBA" id="ARBA00022842"/>
    </source>
</evidence>
<dbReference type="NCBIfam" id="TIGR03990">
    <property type="entry name" value="Arch_GlmM"/>
    <property type="match status" value="1"/>
</dbReference>
<dbReference type="FunFam" id="3.30.310.50:FF:000006">
    <property type="entry name" value="Phosphoglucosamine mutase"/>
    <property type="match status" value="1"/>
</dbReference>
<accession>A0A095UW39</accession>
<dbReference type="FunFam" id="3.40.120.10:FF:000020">
    <property type="entry name" value="Phosphoglucosamine mutase"/>
    <property type="match status" value="1"/>
</dbReference>
<keyword evidence="5 7" id="KW-0460">Magnesium</keyword>
<evidence type="ECO:0000256" key="1">
    <source>
        <dbReference type="ARBA" id="ARBA00001946"/>
    </source>
</evidence>
<dbReference type="InterPro" id="IPR050060">
    <property type="entry name" value="Phosphoglucosamine_mutase"/>
</dbReference>
<dbReference type="OrthoDB" id="9806956at2"/>
<dbReference type="InterPro" id="IPR005843">
    <property type="entry name" value="A-D-PHexomutase_C"/>
</dbReference>
<feature type="domain" description="Alpha-D-phosphohexomutase alpha/beta/alpha" evidence="9">
    <location>
        <begin position="8"/>
        <end position="146"/>
    </location>
</feature>
<dbReference type="EMBL" id="JRHH01000006">
    <property type="protein sequence ID" value="KGD66780.1"/>
    <property type="molecule type" value="Genomic_DNA"/>
</dbReference>
<dbReference type="InterPro" id="IPR005844">
    <property type="entry name" value="A-D-PHexomutase_a/b/a-I"/>
</dbReference>
<dbReference type="GO" id="GO:0006048">
    <property type="term" value="P:UDP-N-acetylglucosamine biosynthetic process"/>
    <property type="evidence" value="ECO:0007669"/>
    <property type="project" value="TreeGrafter"/>
</dbReference>
<dbReference type="Pfam" id="PF00408">
    <property type="entry name" value="PGM_PMM_IV"/>
    <property type="match status" value="1"/>
</dbReference>
<dbReference type="SUPFAM" id="SSF55957">
    <property type="entry name" value="Phosphoglucomutase, C-terminal domain"/>
    <property type="match status" value="1"/>
</dbReference>
<dbReference type="InterPro" id="IPR005845">
    <property type="entry name" value="A-D-PHexomutase_a/b/a-II"/>
</dbReference>
<dbReference type="STRING" id="1453498.LG45_15190"/>
<evidence type="ECO:0000259" key="11">
    <source>
        <dbReference type="Pfam" id="PF02880"/>
    </source>
</evidence>
<dbReference type="GO" id="GO:0008966">
    <property type="term" value="F:phosphoglucosamine mutase activity"/>
    <property type="evidence" value="ECO:0007669"/>
    <property type="project" value="InterPro"/>
</dbReference>
<dbReference type="PRINTS" id="PR00509">
    <property type="entry name" value="PGMPMM"/>
</dbReference>
<gene>
    <name evidence="12" type="ORF">LG45_15190</name>
</gene>
<proteinExistence type="inferred from homology"/>
<evidence type="ECO:0000259" key="10">
    <source>
        <dbReference type="Pfam" id="PF02879"/>
    </source>
</evidence>
<dbReference type="AlphaFoldDB" id="A0A095UW39"/>
<keyword evidence="3" id="KW-0597">Phosphoprotein</keyword>
<comment type="caution">
    <text evidence="12">The sequence shown here is derived from an EMBL/GenBank/DDBJ whole genome shotgun (WGS) entry which is preliminary data.</text>
</comment>
<organism evidence="12 13">
    <name type="scientific">Flavobacterium aquatile LMG 4008 = ATCC 11947</name>
    <dbReference type="NCBI Taxonomy" id="1453498"/>
    <lineage>
        <taxon>Bacteria</taxon>
        <taxon>Pseudomonadati</taxon>
        <taxon>Bacteroidota</taxon>
        <taxon>Flavobacteriia</taxon>
        <taxon>Flavobacteriales</taxon>
        <taxon>Flavobacteriaceae</taxon>
        <taxon>Flavobacterium</taxon>
    </lineage>
</organism>
<dbReference type="InterPro" id="IPR036900">
    <property type="entry name" value="A-D-PHexomutase_C_sf"/>
</dbReference>
<evidence type="ECO:0000256" key="6">
    <source>
        <dbReference type="ARBA" id="ARBA00023235"/>
    </source>
</evidence>
<feature type="domain" description="Alpha-D-phosphohexomutase C-terminal" evidence="8">
    <location>
        <begin position="404"/>
        <end position="457"/>
    </location>
</feature>
<protein>
    <submittedName>
        <fullName evidence="12">Phosphoglucosamine mutase</fullName>
    </submittedName>
</protein>
<dbReference type="InterPro" id="IPR005841">
    <property type="entry name" value="Alpha-D-phosphohexomutase_SF"/>
</dbReference>
<feature type="domain" description="Alpha-D-phosphohexomutase alpha/beta/alpha" evidence="11">
    <location>
        <begin position="274"/>
        <end position="380"/>
    </location>
</feature>